<dbReference type="EMBL" id="LS398110">
    <property type="protein sequence ID" value="SPP94132.1"/>
    <property type="molecule type" value="Genomic_DNA"/>
</dbReference>
<evidence type="ECO:0008006" key="3">
    <source>
        <dbReference type="Google" id="ProtNLM"/>
    </source>
</evidence>
<dbReference type="RefSeq" id="WP_122402284.1">
    <property type="nucleotide sequence ID" value="NZ_LS398110.1"/>
</dbReference>
<reference evidence="1 2" key="1">
    <citation type="submission" date="2018-03" db="EMBL/GenBank/DDBJ databases">
        <authorList>
            <person name="Gully D."/>
        </authorList>
    </citation>
    <scope>NUCLEOTIDE SEQUENCE [LARGE SCALE GENOMIC DNA]</scope>
    <source>
        <strain evidence="1">ORS3257</strain>
    </source>
</reference>
<accession>A0A2U3PY95</accession>
<organism evidence="1 2">
    <name type="scientific">Bradyrhizobium vignae</name>
    <dbReference type="NCBI Taxonomy" id="1549949"/>
    <lineage>
        <taxon>Bacteria</taxon>
        <taxon>Pseudomonadati</taxon>
        <taxon>Pseudomonadota</taxon>
        <taxon>Alphaproteobacteria</taxon>
        <taxon>Hyphomicrobiales</taxon>
        <taxon>Nitrobacteraceae</taxon>
        <taxon>Bradyrhizobium</taxon>
    </lineage>
</organism>
<dbReference type="KEGG" id="bvz:BRAD3257_3083"/>
<dbReference type="AlphaFoldDB" id="A0A2U3PY95"/>
<gene>
    <name evidence="1" type="ORF">BRAD3257_3083</name>
</gene>
<evidence type="ECO:0000313" key="1">
    <source>
        <dbReference type="EMBL" id="SPP94132.1"/>
    </source>
</evidence>
<proteinExistence type="predicted"/>
<name>A0A2U3PY95_9BRAD</name>
<evidence type="ECO:0000313" key="2">
    <source>
        <dbReference type="Proteomes" id="UP000246085"/>
    </source>
</evidence>
<protein>
    <recommendedName>
        <fullName evidence="3">DUF3102 domain-containing protein</fullName>
    </recommendedName>
</protein>
<dbReference type="Proteomes" id="UP000246085">
    <property type="component" value="Chromosome BRAD3257"/>
</dbReference>
<sequence length="213" mass="22845">MRDVDTYDYTKIPAEHREEVRRLTMQIRASIRSSIDCGIDAGKALIEVKSKLQKGEFLTYCKEAYTESLRTLQNYMNVARLSDCYGPEAVSKVPSRIAYKLGAKGVAPELVEAILAEIAAGDIPTFAIVVERINETKGSSSRSRRAGVSPEELDRLAVMLVTALSSAQLASFVGFLAGANSSAIGELGKKCGLLGGATEAPIVPRQVSGTIFG</sequence>